<reference evidence="1 2" key="1">
    <citation type="submission" date="2023-11" db="EMBL/GenBank/DDBJ databases">
        <title>MicrobeMod: A computational toolkit for identifying prokaryotic methylation and restriction-modification with nanopore sequencing.</title>
        <authorList>
            <person name="Crits-Christoph A."/>
            <person name="Kang S.C."/>
            <person name="Lee H."/>
            <person name="Ostrov N."/>
        </authorList>
    </citation>
    <scope>NUCLEOTIDE SEQUENCE [LARGE SCALE GENOMIC DNA]</scope>
    <source>
        <strain evidence="1 2">ATCC 25935</strain>
    </source>
</reference>
<evidence type="ECO:0000313" key="2">
    <source>
        <dbReference type="Proteomes" id="UP001326110"/>
    </source>
</evidence>
<evidence type="ECO:0000313" key="1">
    <source>
        <dbReference type="EMBL" id="WQH02724.1"/>
    </source>
</evidence>
<proteinExistence type="predicted"/>
<dbReference type="RefSeq" id="WP_322533673.1">
    <property type="nucleotide sequence ID" value="NZ_CP140152.1"/>
</dbReference>
<keyword evidence="2" id="KW-1185">Reference proteome</keyword>
<dbReference type="EMBL" id="CP140152">
    <property type="protein sequence ID" value="WQH02724.1"/>
    <property type="molecule type" value="Genomic_DNA"/>
</dbReference>
<sequence>MMSERMLHFMGPSRWDEVGAIVGDRVALLELRAAVDTALRTGAGGTYSFQSDGEPYALVVALEHDMHPVHTAYAAEKPRGRSLRETVPMRTVAHFNDGYRKALEFRDHLFRGDVIVPALSVEAMSDNAQSSHGA</sequence>
<gene>
    <name evidence="1" type="ORF">SR858_16770</name>
</gene>
<accession>A0ABZ0XSS0</accession>
<organism evidence="1 2">
    <name type="scientific">Duganella zoogloeoides</name>
    <dbReference type="NCBI Taxonomy" id="75659"/>
    <lineage>
        <taxon>Bacteria</taxon>
        <taxon>Pseudomonadati</taxon>
        <taxon>Pseudomonadota</taxon>
        <taxon>Betaproteobacteria</taxon>
        <taxon>Burkholderiales</taxon>
        <taxon>Oxalobacteraceae</taxon>
        <taxon>Telluria group</taxon>
        <taxon>Duganella</taxon>
    </lineage>
</organism>
<name>A0ABZ0XSS0_9BURK</name>
<protein>
    <submittedName>
        <fullName evidence="1">Uncharacterized protein</fullName>
    </submittedName>
</protein>
<dbReference type="Proteomes" id="UP001326110">
    <property type="component" value="Chromosome"/>
</dbReference>